<dbReference type="Proteomes" id="UP000051401">
    <property type="component" value="Unassembled WGS sequence"/>
</dbReference>
<dbReference type="PATRIC" id="fig|540747.5.peg.5690"/>
<evidence type="ECO:0000313" key="3">
    <source>
        <dbReference type="EMBL" id="QEW26644.1"/>
    </source>
</evidence>
<sequence length="182" mass="18833">MTFHKLALATVLTSATALSAFAADDAIEEKGHTMENAAEVDAGTGMDETAQVDTDSYEINGDQVVTVGPERDASEQGVNDELAPNEPGDTALTEPENILNAAAAGTPVYSVTGETIGAVASTRDDAEEGAIVIVDVSEEAGLPAPMLAFPVATLQVVEEGDALEYHSGNDHLREHLQEVLGG</sequence>
<proteinExistence type="predicted"/>
<reference evidence="3 5" key="2">
    <citation type="submission" date="2018-08" db="EMBL/GenBank/DDBJ databases">
        <title>Genetic Globetrotter - A new plasmid hitch-hiking vast phylogenetic and geographic distances.</title>
        <authorList>
            <person name="Vollmers J."/>
            <person name="Petersen J."/>
        </authorList>
    </citation>
    <scope>NUCLEOTIDE SEQUENCE [LARGE SCALE GENOMIC DNA]</scope>
    <source>
        <strain evidence="3 5">DSM 26383</strain>
    </source>
</reference>
<gene>
    <name evidence="3" type="ORF">RIdsm_02444</name>
    <name evidence="2" type="ORF">XM52_13270</name>
</gene>
<protein>
    <recommendedName>
        <fullName evidence="6">PRC-barrel domain-containing protein</fullName>
    </recommendedName>
</protein>
<reference evidence="2 4" key="1">
    <citation type="submission" date="2015-04" db="EMBL/GenBank/DDBJ databases">
        <title>The draft genome sequence of Roseovarius indicus B108T.</title>
        <authorList>
            <person name="Li G."/>
            <person name="Lai Q."/>
            <person name="Shao Z."/>
            <person name="Yan P."/>
        </authorList>
    </citation>
    <scope>NUCLEOTIDE SEQUENCE [LARGE SCALE GENOMIC DNA]</scope>
    <source>
        <strain evidence="2 4">B108</strain>
    </source>
</reference>
<dbReference type="EMBL" id="CP031598">
    <property type="protein sequence ID" value="QEW26644.1"/>
    <property type="molecule type" value="Genomic_DNA"/>
</dbReference>
<evidence type="ECO:0008006" key="6">
    <source>
        <dbReference type="Google" id="ProtNLM"/>
    </source>
</evidence>
<dbReference type="RefSeq" id="WP_057816625.1">
    <property type="nucleotide sequence ID" value="NZ_CP031598.1"/>
</dbReference>
<evidence type="ECO:0000256" key="1">
    <source>
        <dbReference type="SAM" id="SignalP"/>
    </source>
</evidence>
<feature type="signal peptide" evidence="1">
    <location>
        <begin position="1"/>
        <end position="22"/>
    </location>
</feature>
<dbReference type="EMBL" id="LAXI01000007">
    <property type="protein sequence ID" value="KRS17456.1"/>
    <property type="molecule type" value="Genomic_DNA"/>
</dbReference>
<organism evidence="2 4">
    <name type="scientific">Roseovarius indicus</name>
    <dbReference type="NCBI Taxonomy" id="540747"/>
    <lineage>
        <taxon>Bacteria</taxon>
        <taxon>Pseudomonadati</taxon>
        <taxon>Pseudomonadota</taxon>
        <taxon>Alphaproteobacteria</taxon>
        <taxon>Rhodobacterales</taxon>
        <taxon>Roseobacteraceae</taxon>
        <taxon>Roseovarius</taxon>
    </lineage>
</organism>
<keyword evidence="1" id="KW-0732">Signal</keyword>
<name>A0A0T5P8K8_9RHOB</name>
<keyword evidence="4" id="KW-1185">Reference proteome</keyword>
<evidence type="ECO:0000313" key="4">
    <source>
        <dbReference type="Proteomes" id="UP000051401"/>
    </source>
</evidence>
<dbReference type="Proteomes" id="UP000325785">
    <property type="component" value="Chromosome"/>
</dbReference>
<evidence type="ECO:0000313" key="5">
    <source>
        <dbReference type="Proteomes" id="UP000325785"/>
    </source>
</evidence>
<accession>A0A0T5P8K8</accession>
<evidence type="ECO:0000313" key="2">
    <source>
        <dbReference type="EMBL" id="KRS17456.1"/>
    </source>
</evidence>
<dbReference type="AlphaFoldDB" id="A0A0T5P8K8"/>
<dbReference type="STRING" id="540747.SAMN04488031_101898"/>
<feature type="chain" id="PRO_5010437462" description="PRC-barrel domain-containing protein" evidence="1">
    <location>
        <begin position="23"/>
        <end position="182"/>
    </location>
</feature>
<dbReference type="KEGG" id="rid:RIdsm_02444"/>